<evidence type="ECO:0000256" key="6">
    <source>
        <dbReference type="ARBA" id="ARBA00022741"/>
    </source>
</evidence>
<accession>A0A166EZC6</accession>
<keyword evidence="5 13" id="KW-0732">Signal</keyword>
<dbReference type="InterPro" id="IPR000719">
    <property type="entry name" value="Prot_kinase_dom"/>
</dbReference>
<dbReference type="PROSITE" id="PS00107">
    <property type="entry name" value="PROTEIN_KINASE_ATP"/>
    <property type="match status" value="1"/>
</dbReference>
<dbReference type="OrthoDB" id="547665at2759"/>
<feature type="domain" description="Protein kinase" evidence="14">
    <location>
        <begin position="318"/>
        <end position="603"/>
    </location>
</feature>
<dbReference type="FunFam" id="1.10.510.10:FF:000590">
    <property type="entry name" value="PR5-like receptor kinase"/>
    <property type="match status" value="1"/>
</dbReference>
<comment type="caution">
    <text evidence="15">The sequence shown here is derived from an EMBL/GenBank/DDBJ whole genome shotgun (WGS) entry which is preliminary data.</text>
</comment>
<protein>
    <recommendedName>
        <fullName evidence="14">Protein kinase domain-containing protein</fullName>
    </recommendedName>
</protein>
<evidence type="ECO:0000256" key="8">
    <source>
        <dbReference type="ARBA" id="ARBA00022840"/>
    </source>
</evidence>
<dbReference type="InterPro" id="IPR045874">
    <property type="entry name" value="LRK10/LRL21-25-like"/>
</dbReference>
<keyword evidence="3" id="KW-0808">Transferase</keyword>
<keyword evidence="6 12" id="KW-0547">Nucleotide-binding</keyword>
<organism evidence="15">
    <name type="scientific">Daucus carota subsp. sativus</name>
    <name type="common">Carrot</name>
    <dbReference type="NCBI Taxonomy" id="79200"/>
    <lineage>
        <taxon>Eukaryota</taxon>
        <taxon>Viridiplantae</taxon>
        <taxon>Streptophyta</taxon>
        <taxon>Embryophyta</taxon>
        <taxon>Tracheophyta</taxon>
        <taxon>Spermatophyta</taxon>
        <taxon>Magnoliopsida</taxon>
        <taxon>eudicotyledons</taxon>
        <taxon>Gunneridae</taxon>
        <taxon>Pentapetalae</taxon>
        <taxon>asterids</taxon>
        <taxon>campanulids</taxon>
        <taxon>Apiales</taxon>
        <taxon>Apiaceae</taxon>
        <taxon>Apioideae</taxon>
        <taxon>Scandiceae</taxon>
        <taxon>Daucinae</taxon>
        <taxon>Daucus</taxon>
        <taxon>Daucus sect. Daucus</taxon>
    </lineage>
</organism>
<sequence length="621" mass="69596">MGVRLVVHLILVFVIRGVVAAAAVDECRPMRCSKYGPEIRFPFQLKGRQPEHCGLPGFQVSCRRGKVLMEFQYLKNTSLSGIQLLTSQEVELLFIDYTRQSTSYGINYSKLRLVSTLDPLSSAITPPPMDIYVLYEDTTCVTCSLRTGSEIYPPTKMVTSLSGEEIPVKCFWDSYMNISEPSMTSCTILFRSTIPPDYTDARPPIGIVTNWEAPDCKKCEAKGKACKLLKNVSNSTRPTDYTTTCFSRVQHHDSIKPVQVEIPGATLVMIGLIVLLYYSIRSHRQKKYDELKIELFLANYRAMKPTRYSYADIKKITSNFSHELGQGGFGSVYKGQITSDIIVAVKVLNSDPKANGEDFINEVGTIGRIYHVNVVRLVGYCADGCNRALVYEFQPNNSLEKFKYSGKNHSNNFLGWEKMQGIALGIAKGIEYLHHGCAQQILHFDIKPNNILLDCDFNPKISDFGLAKLCSRDQSLVSMTMARGTIGYIAPEVFSRNFGKVSSKSDVYSFGMLLLEMVGARNNNTGENITDTYFPEWIYHHLEDGGEIAIEIEKEEDSNIAKKLTIVGLWCIGWHPVDRPSMKRVINMLESQECPAMPPNPFGTSSVRSFATDLEAISESE</sequence>
<dbReference type="FunFam" id="3.30.200.20:FF:000178">
    <property type="entry name" value="serine/threonine-protein kinase PBS1-like"/>
    <property type="match status" value="1"/>
</dbReference>
<keyword evidence="9" id="KW-1133">Transmembrane helix</keyword>
<keyword evidence="2" id="KW-0723">Serine/threonine-protein kinase</keyword>
<evidence type="ECO:0000259" key="14">
    <source>
        <dbReference type="PROSITE" id="PS50011"/>
    </source>
</evidence>
<dbReference type="SMART" id="SM00220">
    <property type="entry name" value="S_TKc"/>
    <property type="match status" value="1"/>
</dbReference>
<dbReference type="Gramene" id="KZN07164">
    <property type="protein sequence ID" value="KZN07164"/>
    <property type="gene ID" value="DCAR_008001"/>
</dbReference>
<dbReference type="OMA" id="FCNTENY"/>
<evidence type="ECO:0000256" key="10">
    <source>
        <dbReference type="ARBA" id="ARBA00023136"/>
    </source>
</evidence>
<keyword evidence="10" id="KW-0472">Membrane</keyword>
<dbReference type="Gene3D" id="3.30.200.20">
    <property type="entry name" value="Phosphorylase Kinase, domain 1"/>
    <property type="match status" value="1"/>
</dbReference>
<evidence type="ECO:0000256" key="11">
    <source>
        <dbReference type="ARBA" id="ARBA00023180"/>
    </source>
</evidence>
<dbReference type="KEGG" id="dcr:108206211"/>
<evidence type="ECO:0000256" key="7">
    <source>
        <dbReference type="ARBA" id="ARBA00022777"/>
    </source>
</evidence>
<dbReference type="AlphaFoldDB" id="A0A166EZC6"/>
<keyword evidence="8 12" id="KW-0067">ATP-binding</keyword>
<dbReference type="GO" id="GO:0016020">
    <property type="term" value="C:membrane"/>
    <property type="evidence" value="ECO:0007669"/>
    <property type="project" value="UniProtKB-SubCell"/>
</dbReference>
<dbReference type="EMBL" id="LNRQ01000002">
    <property type="protein sequence ID" value="KZN07164.1"/>
    <property type="molecule type" value="Genomic_DNA"/>
</dbReference>
<evidence type="ECO:0000313" key="15">
    <source>
        <dbReference type="EMBL" id="KZN07164.1"/>
    </source>
</evidence>
<dbReference type="PROSITE" id="PS50011">
    <property type="entry name" value="PROTEIN_KINASE_DOM"/>
    <property type="match status" value="1"/>
</dbReference>
<dbReference type="InterPro" id="IPR011009">
    <property type="entry name" value="Kinase-like_dom_sf"/>
</dbReference>
<feature type="signal peptide" evidence="13">
    <location>
        <begin position="1"/>
        <end position="21"/>
    </location>
</feature>
<dbReference type="GO" id="GO:0030247">
    <property type="term" value="F:polysaccharide binding"/>
    <property type="evidence" value="ECO:0007669"/>
    <property type="project" value="InterPro"/>
</dbReference>
<evidence type="ECO:0000256" key="1">
    <source>
        <dbReference type="ARBA" id="ARBA00004479"/>
    </source>
</evidence>
<name>A0A166EZC6_DAUCS</name>
<dbReference type="InterPro" id="IPR017441">
    <property type="entry name" value="Protein_kinase_ATP_BS"/>
</dbReference>
<feature type="chain" id="PRO_5007872971" description="Protein kinase domain-containing protein" evidence="13">
    <location>
        <begin position="22"/>
        <end position="621"/>
    </location>
</feature>
<dbReference type="GO" id="GO:0004674">
    <property type="term" value="F:protein serine/threonine kinase activity"/>
    <property type="evidence" value="ECO:0007669"/>
    <property type="project" value="UniProtKB-KW"/>
</dbReference>
<reference evidence="15" key="1">
    <citation type="journal article" date="2016" name="Nat. Genet.">
        <title>A high-quality carrot genome assembly provides new insights into carotenoid accumulation and asterid genome evolution.</title>
        <authorList>
            <person name="Iorizzo M."/>
            <person name="Ellison S."/>
            <person name="Senalik D."/>
            <person name="Zeng P."/>
            <person name="Satapoomin P."/>
            <person name="Huang J."/>
            <person name="Bowman M."/>
            <person name="Iovene M."/>
            <person name="Sanseverino W."/>
            <person name="Cavagnaro P."/>
            <person name="Yildiz M."/>
            <person name="Macko-Podgorni A."/>
            <person name="Moranska E."/>
            <person name="Grzebelus E."/>
            <person name="Grzebelus D."/>
            <person name="Ashrafi H."/>
            <person name="Zheng Z."/>
            <person name="Cheng S."/>
            <person name="Spooner D."/>
            <person name="Van Deynze A."/>
            <person name="Simon P."/>
        </authorList>
    </citation>
    <scope>NUCLEOTIDE SEQUENCE [LARGE SCALE GENOMIC DNA]</scope>
    <source>
        <tissue evidence="15">Leaf</tissue>
    </source>
</reference>
<keyword evidence="4" id="KW-0812">Transmembrane</keyword>
<dbReference type="Gene3D" id="1.10.510.10">
    <property type="entry name" value="Transferase(Phosphotransferase) domain 1"/>
    <property type="match status" value="1"/>
</dbReference>
<evidence type="ECO:0000256" key="4">
    <source>
        <dbReference type="ARBA" id="ARBA00022692"/>
    </source>
</evidence>
<evidence type="ECO:0000256" key="12">
    <source>
        <dbReference type="PROSITE-ProRule" id="PRU10141"/>
    </source>
</evidence>
<dbReference type="Pfam" id="PF00069">
    <property type="entry name" value="Pkinase"/>
    <property type="match status" value="1"/>
</dbReference>
<gene>
    <name evidence="15" type="ORF">DCAR_008001</name>
</gene>
<evidence type="ECO:0000256" key="3">
    <source>
        <dbReference type="ARBA" id="ARBA00022679"/>
    </source>
</evidence>
<dbReference type="PANTHER" id="PTHR27009">
    <property type="entry name" value="RUST RESISTANCE KINASE LR10-RELATED"/>
    <property type="match status" value="1"/>
</dbReference>
<dbReference type="PROSITE" id="PS00108">
    <property type="entry name" value="PROTEIN_KINASE_ST"/>
    <property type="match status" value="1"/>
</dbReference>
<evidence type="ECO:0000256" key="5">
    <source>
        <dbReference type="ARBA" id="ARBA00022729"/>
    </source>
</evidence>
<proteinExistence type="predicted"/>
<dbReference type="InterPro" id="IPR025287">
    <property type="entry name" value="WAK_GUB"/>
</dbReference>
<evidence type="ECO:0000256" key="13">
    <source>
        <dbReference type="SAM" id="SignalP"/>
    </source>
</evidence>
<evidence type="ECO:0000256" key="9">
    <source>
        <dbReference type="ARBA" id="ARBA00022989"/>
    </source>
</evidence>
<evidence type="ECO:0000256" key="2">
    <source>
        <dbReference type="ARBA" id="ARBA00022527"/>
    </source>
</evidence>
<dbReference type="GO" id="GO:0005524">
    <property type="term" value="F:ATP binding"/>
    <property type="evidence" value="ECO:0007669"/>
    <property type="project" value="UniProtKB-UniRule"/>
</dbReference>
<dbReference type="SUPFAM" id="SSF56112">
    <property type="entry name" value="Protein kinase-like (PK-like)"/>
    <property type="match status" value="1"/>
</dbReference>
<keyword evidence="7" id="KW-0418">Kinase</keyword>
<feature type="binding site" evidence="12">
    <location>
        <position position="346"/>
    </location>
    <ligand>
        <name>ATP</name>
        <dbReference type="ChEBI" id="CHEBI:30616"/>
    </ligand>
</feature>
<keyword evidence="11" id="KW-0325">Glycoprotein</keyword>
<comment type="subcellular location">
    <subcellularLocation>
        <location evidence="1">Membrane</location>
        <topology evidence="1">Single-pass type I membrane protein</topology>
    </subcellularLocation>
</comment>
<dbReference type="STRING" id="79200.A0A166EZC6"/>
<dbReference type="Pfam" id="PF13947">
    <property type="entry name" value="GUB_WAK_bind"/>
    <property type="match status" value="1"/>
</dbReference>
<dbReference type="InterPro" id="IPR008271">
    <property type="entry name" value="Ser/Thr_kinase_AS"/>
</dbReference>